<dbReference type="Pfam" id="PF01909">
    <property type="entry name" value="NTP_transf_2"/>
    <property type="match status" value="1"/>
</dbReference>
<evidence type="ECO:0000256" key="1">
    <source>
        <dbReference type="SAM" id="Coils"/>
    </source>
</evidence>
<dbReference type="AlphaFoldDB" id="A0A7C4F8V2"/>
<dbReference type="InterPro" id="IPR043519">
    <property type="entry name" value="NT_sf"/>
</dbReference>
<sequence length="239" mass="27705">MSLEPVGALLESAGRVAEELASSFTRKRGVVGVVYVGALARGFFDEHSDIDIVVYKKRGVRLGWPREKEYTYKGFTVDLEVRNYEKDLRRTWPPEERWVFLNARIRYDPEGLVRKLIELKARLTERERSQLLEDELRKAEWSLGDVRAWLHRGSPLSAHYMVTVALRHLLRSLALLNGLPPPPDKWLIHAALSAERRPSQLEKLLQCILECQRLDADEVERRLSALEALARWLTSQVRR</sequence>
<dbReference type="EMBL" id="DTFI01000103">
    <property type="protein sequence ID" value="HGI43544.1"/>
    <property type="molecule type" value="Genomic_DNA"/>
</dbReference>
<comment type="caution">
    <text evidence="3">The sequence shown here is derived from an EMBL/GenBank/DDBJ whole genome shotgun (WGS) entry which is preliminary data.</text>
</comment>
<dbReference type="GO" id="GO:0016779">
    <property type="term" value="F:nucleotidyltransferase activity"/>
    <property type="evidence" value="ECO:0007669"/>
    <property type="project" value="InterPro"/>
</dbReference>
<dbReference type="Gene3D" id="3.30.460.10">
    <property type="entry name" value="Beta Polymerase, domain 2"/>
    <property type="match status" value="1"/>
</dbReference>
<dbReference type="InterPro" id="IPR002934">
    <property type="entry name" value="Polymerase_NTP_transf_dom"/>
</dbReference>
<feature type="coiled-coil region" evidence="1">
    <location>
        <begin position="209"/>
        <end position="236"/>
    </location>
</feature>
<feature type="domain" description="Polymerase nucleotidyl transferase" evidence="2">
    <location>
        <begin position="19"/>
        <end position="92"/>
    </location>
</feature>
<dbReference type="SUPFAM" id="SSF81301">
    <property type="entry name" value="Nucleotidyltransferase"/>
    <property type="match status" value="1"/>
</dbReference>
<evidence type="ECO:0000259" key="2">
    <source>
        <dbReference type="Pfam" id="PF01909"/>
    </source>
</evidence>
<keyword evidence="1" id="KW-0175">Coiled coil</keyword>
<proteinExistence type="predicted"/>
<evidence type="ECO:0000313" key="3">
    <source>
        <dbReference type="EMBL" id="HGI43544.1"/>
    </source>
</evidence>
<accession>A0A7C4F8V2</accession>
<gene>
    <name evidence="3" type="ORF">ENV17_04060</name>
</gene>
<name>A0A7C4F8V2_THEPE</name>
<organism evidence="3">
    <name type="scientific">Thermofilum pendens</name>
    <dbReference type="NCBI Taxonomy" id="2269"/>
    <lineage>
        <taxon>Archaea</taxon>
        <taxon>Thermoproteota</taxon>
        <taxon>Thermoprotei</taxon>
        <taxon>Thermofilales</taxon>
        <taxon>Thermofilaceae</taxon>
        <taxon>Thermofilum</taxon>
    </lineage>
</organism>
<protein>
    <recommendedName>
        <fullName evidence="2">Polymerase nucleotidyl transferase domain-containing protein</fullName>
    </recommendedName>
</protein>
<reference evidence="3" key="1">
    <citation type="journal article" date="2020" name="mSystems">
        <title>Genome- and Community-Level Interaction Insights into Carbon Utilization and Element Cycling Functions of Hydrothermarchaeota in Hydrothermal Sediment.</title>
        <authorList>
            <person name="Zhou Z."/>
            <person name="Liu Y."/>
            <person name="Xu W."/>
            <person name="Pan J."/>
            <person name="Luo Z.H."/>
            <person name="Li M."/>
        </authorList>
    </citation>
    <scope>NUCLEOTIDE SEQUENCE [LARGE SCALE GENOMIC DNA]</scope>
    <source>
        <strain evidence="3">SpSt-735</strain>
    </source>
</reference>